<dbReference type="EMBL" id="JNVM01000018">
    <property type="protein sequence ID" value="KEQ23937.1"/>
    <property type="molecule type" value="Genomic_DNA"/>
</dbReference>
<dbReference type="Gene3D" id="3.30.2090.10">
    <property type="entry name" value="Multidrug efflux transporter AcrB TolC docking domain, DN and DC subdomains"/>
    <property type="match status" value="2"/>
</dbReference>
<sequence length="1036" mass="112626">MNGLIKFSMKNVAAVIIIVAMLLGGGMFSASKLKKENYPNISFPAVFISTTYPGSPKDVMDNVTKPIEDKLANIPDLDQLTSTSNDNNSFITVMFKHGVDLDKKKREVENLIQDVSLPSTAQRPKAMTFGFSSMPAYYLVVSANEGVSQTELDKLYKDKIKPGFEGIKGIDHITAIGNRETTMDIQLNADALSAFGLTPSQVIASIESALSKGPIGSVELSGNDKMARVSGDLDSLYALEQLELNLASGGTVLLSQVAKVSAVTDSKFMARLDGKAALGIHLFKTSDANAVEFSDAADKLMSNWKTTMPNVTFRSIFNTADEVKESISGMLREGVMGALLASLMILIFLRNVRMTLVVLVSIPLSMLITLMLLQYLNITLNMMTLGGMFIAVGRVVDDSIVVIENIYTSLEKAQERNESVILMATRQVAMAITSSTIATVAVFAPIGMVSGIVGEIFRPFAITIAVALMASLLVALTVIPMLAKLLVLRGKQFKAHDETKVGRFTLMYESILEWSLTHRIKSLLISGVLFILSIVITIPNLAIAFFPDGAQPRNMYYTVKLPYETSYAATDLKSKELEAMLTESKDSNGDPVFRYVEALVGYNGGDGPNNDRVPYAFQLFVEMNDNVKPDQVRDQFKNAILAELPKGSEVLPSSLGGGGPSTTDFGYTLYGDNQKDLVAAAGIIKKKLAEFPELYEVKDALSDAKTVVDIVVDQKKARTYGLDVSTIRETARGWVQKQQLGDIKLDDVTYKTTVSLSKKDKDTLEKLGRLPISTKTGTVYLNEVAKIREVEAPASISRKTQKQEVSITAKINSPNKNGVSLQVNEALKTLELPEGVTRELGGVNKDTDESFSQLYMAMAIAVFIVYLVMVLAFGNASAPFAILFSLPLAAIGGLLALLMTRESLNVTSMIGFMMLIGIVVTNAIVLLERVQQLREEGYTVRHALMEAGKVRLRPIIMTAAATIMALLPLALGFAHGTLISKGLAVVVIGGLTTSTILTLVVVPIVYEMIESWKNRISGWFNRKKPDDGSKPATIEM</sequence>
<dbReference type="PANTHER" id="PTHR32063">
    <property type="match status" value="1"/>
</dbReference>
<dbReference type="InterPro" id="IPR000731">
    <property type="entry name" value="SSD"/>
</dbReference>
<dbReference type="Gene3D" id="3.30.70.1430">
    <property type="entry name" value="Multidrug efflux transporter AcrB pore domain"/>
    <property type="match status" value="2"/>
</dbReference>
<dbReference type="GO" id="GO:0005886">
    <property type="term" value="C:plasma membrane"/>
    <property type="evidence" value="ECO:0007669"/>
    <property type="project" value="TreeGrafter"/>
</dbReference>
<evidence type="ECO:0000256" key="1">
    <source>
        <dbReference type="SAM" id="Phobius"/>
    </source>
</evidence>
<feature type="transmembrane region" description="Helical" evidence="1">
    <location>
        <begin position="356"/>
        <end position="376"/>
    </location>
</feature>
<accession>A0A081NZR4</accession>
<dbReference type="AlphaFoldDB" id="A0A081NZR4"/>
<evidence type="ECO:0000259" key="2">
    <source>
        <dbReference type="PROSITE" id="PS50156"/>
    </source>
</evidence>
<dbReference type="PRINTS" id="PR00702">
    <property type="entry name" value="ACRIFLAVINRP"/>
</dbReference>
<feature type="transmembrane region" description="Helical" evidence="1">
    <location>
        <begin position="428"/>
        <end position="454"/>
    </location>
</feature>
<keyword evidence="1" id="KW-0472">Membrane</keyword>
<protein>
    <submittedName>
        <fullName evidence="3">Transporter</fullName>
    </submittedName>
</protein>
<dbReference type="PROSITE" id="PS50156">
    <property type="entry name" value="SSD"/>
    <property type="match status" value="1"/>
</dbReference>
<dbReference type="PANTHER" id="PTHR32063:SF0">
    <property type="entry name" value="SWARMING MOTILITY PROTEIN SWRC"/>
    <property type="match status" value="1"/>
</dbReference>
<proteinExistence type="predicted"/>
<dbReference type="SUPFAM" id="SSF82866">
    <property type="entry name" value="Multidrug efflux transporter AcrB transmembrane domain"/>
    <property type="match status" value="2"/>
</dbReference>
<keyword evidence="1" id="KW-0812">Transmembrane</keyword>
<feature type="transmembrane region" description="Helical" evidence="1">
    <location>
        <begin position="523"/>
        <end position="546"/>
    </location>
</feature>
<dbReference type="Pfam" id="PF00873">
    <property type="entry name" value="ACR_tran"/>
    <property type="match status" value="1"/>
</dbReference>
<dbReference type="RefSeq" id="WP_036686922.1">
    <property type="nucleotide sequence ID" value="NZ_FYEP01000005.1"/>
</dbReference>
<evidence type="ECO:0000313" key="4">
    <source>
        <dbReference type="Proteomes" id="UP000028123"/>
    </source>
</evidence>
<feature type="transmembrane region" description="Helical" evidence="1">
    <location>
        <begin position="330"/>
        <end position="349"/>
    </location>
</feature>
<dbReference type="GO" id="GO:0042910">
    <property type="term" value="F:xenobiotic transmembrane transporter activity"/>
    <property type="evidence" value="ECO:0007669"/>
    <property type="project" value="TreeGrafter"/>
</dbReference>
<organism evidence="3 4">
    <name type="scientific">Paenibacillus tyrfis</name>
    <dbReference type="NCBI Taxonomy" id="1501230"/>
    <lineage>
        <taxon>Bacteria</taxon>
        <taxon>Bacillati</taxon>
        <taxon>Bacillota</taxon>
        <taxon>Bacilli</taxon>
        <taxon>Bacillales</taxon>
        <taxon>Paenibacillaceae</taxon>
        <taxon>Paenibacillus</taxon>
    </lineage>
</organism>
<name>A0A081NZR4_9BACL</name>
<dbReference type="Gene3D" id="3.30.70.1440">
    <property type="entry name" value="Multidrug efflux transporter AcrB pore domain"/>
    <property type="match status" value="1"/>
</dbReference>
<feature type="transmembrane region" description="Helical" evidence="1">
    <location>
        <begin position="460"/>
        <end position="483"/>
    </location>
</feature>
<keyword evidence="4" id="KW-1185">Reference proteome</keyword>
<dbReference type="SUPFAM" id="SSF82693">
    <property type="entry name" value="Multidrug efflux transporter AcrB pore domain, PN1, PN2, PC1 and PC2 subdomains"/>
    <property type="match status" value="2"/>
</dbReference>
<feature type="transmembrane region" description="Helical" evidence="1">
    <location>
        <begin position="854"/>
        <end position="873"/>
    </location>
</feature>
<feature type="transmembrane region" description="Helical" evidence="1">
    <location>
        <begin position="955"/>
        <end position="976"/>
    </location>
</feature>
<comment type="caution">
    <text evidence="3">The sequence shown here is derived from an EMBL/GenBank/DDBJ whole genome shotgun (WGS) entry which is preliminary data.</text>
</comment>
<keyword evidence="1" id="KW-1133">Transmembrane helix</keyword>
<dbReference type="InterPro" id="IPR001036">
    <property type="entry name" value="Acrflvin-R"/>
</dbReference>
<evidence type="ECO:0000313" key="3">
    <source>
        <dbReference type="EMBL" id="KEQ23937.1"/>
    </source>
</evidence>
<dbReference type="Gene3D" id="1.20.1640.10">
    <property type="entry name" value="Multidrug efflux transporter AcrB transmembrane domain"/>
    <property type="match status" value="2"/>
</dbReference>
<feature type="transmembrane region" description="Helical" evidence="1">
    <location>
        <begin position="982"/>
        <end position="1006"/>
    </location>
</feature>
<feature type="domain" description="SSD" evidence="2">
    <location>
        <begin position="354"/>
        <end position="485"/>
    </location>
</feature>
<dbReference type="Gene3D" id="3.30.70.1320">
    <property type="entry name" value="Multidrug efflux transporter AcrB pore domain like"/>
    <property type="match status" value="1"/>
</dbReference>
<dbReference type="Proteomes" id="UP000028123">
    <property type="component" value="Unassembled WGS sequence"/>
</dbReference>
<feature type="transmembrane region" description="Helical" evidence="1">
    <location>
        <begin position="906"/>
        <end position="927"/>
    </location>
</feature>
<dbReference type="InterPro" id="IPR027463">
    <property type="entry name" value="AcrB_DN_DC_subdom"/>
</dbReference>
<dbReference type="eggNOG" id="COG0841">
    <property type="taxonomic scope" value="Bacteria"/>
</dbReference>
<dbReference type="SUPFAM" id="SSF82714">
    <property type="entry name" value="Multidrug efflux transporter AcrB TolC docking domain, DN and DC subdomains"/>
    <property type="match status" value="2"/>
</dbReference>
<dbReference type="OrthoDB" id="9757876at2"/>
<reference evidence="3 4" key="1">
    <citation type="submission" date="2014-06" db="EMBL/GenBank/DDBJ databases">
        <title>Draft genome sequence of Paenibacillus sp. MSt1.</title>
        <authorList>
            <person name="Aw Y.K."/>
            <person name="Ong K.S."/>
            <person name="Gan H.M."/>
            <person name="Lee S.M."/>
        </authorList>
    </citation>
    <scope>NUCLEOTIDE SEQUENCE [LARGE SCALE GENOMIC DNA]</scope>
    <source>
        <strain evidence="3 4">MSt1</strain>
    </source>
</reference>
<gene>
    <name evidence="3" type="ORF">ET33_11675</name>
</gene>
<feature type="transmembrane region" description="Helical" evidence="1">
    <location>
        <begin position="880"/>
        <end position="900"/>
    </location>
</feature>